<protein>
    <submittedName>
        <fullName evidence="2">Uncharacterized protein</fullName>
    </submittedName>
</protein>
<name>A0A0F9TE59_9ZZZZ</name>
<sequence>MIKPIGIVCGPYEPIQCLRCVSYHICSKANATYVPALAQAAQIENECKAKATAGPTGATPVQQQEQNHAIRPKEK</sequence>
<proteinExistence type="predicted"/>
<comment type="caution">
    <text evidence="2">The sequence shown here is derived from an EMBL/GenBank/DDBJ whole genome shotgun (WGS) entry which is preliminary data.</text>
</comment>
<feature type="region of interest" description="Disordered" evidence="1">
    <location>
        <begin position="52"/>
        <end position="75"/>
    </location>
</feature>
<evidence type="ECO:0000313" key="2">
    <source>
        <dbReference type="EMBL" id="KKN47311.1"/>
    </source>
</evidence>
<dbReference type="AlphaFoldDB" id="A0A0F9TE59"/>
<gene>
    <name evidence="2" type="ORF">LCGC14_0664160</name>
</gene>
<accession>A0A0F9TE59</accession>
<organism evidence="2">
    <name type="scientific">marine sediment metagenome</name>
    <dbReference type="NCBI Taxonomy" id="412755"/>
    <lineage>
        <taxon>unclassified sequences</taxon>
        <taxon>metagenomes</taxon>
        <taxon>ecological metagenomes</taxon>
    </lineage>
</organism>
<reference evidence="2" key="1">
    <citation type="journal article" date="2015" name="Nature">
        <title>Complex archaea that bridge the gap between prokaryotes and eukaryotes.</title>
        <authorList>
            <person name="Spang A."/>
            <person name="Saw J.H."/>
            <person name="Jorgensen S.L."/>
            <person name="Zaremba-Niedzwiedzka K."/>
            <person name="Martijn J."/>
            <person name="Lind A.E."/>
            <person name="van Eijk R."/>
            <person name="Schleper C."/>
            <person name="Guy L."/>
            <person name="Ettema T.J."/>
        </authorList>
    </citation>
    <scope>NUCLEOTIDE SEQUENCE</scope>
</reference>
<evidence type="ECO:0000256" key="1">
    <source>
        <dbReference type="SAM" id="MobiDB-lite"/>
    </source>
</evidence>
<dbReference type="EMBL" id="LAZR01001283">
    <property type="protein sequence ID" value="KKN47311.1"/>
    <property type="molecule type" value="Genomic_DNA"/>
</dbReference>